<evidence type="ECO:0000313" key="2">
    <source>
        <dbReference type="Proteomes" id="UP000507470"/>
    </source>
</evidence>
<dbReference type="PANTHER" id="PTHR47331:SF5">
    <property type="entry name" value="RIBONUCLEASE H"/>
    <property type="match status" value="1"/>
</dbReference>
<accession>A0A6J8BCM5</accession>
<organism evidence="1 2">
    <name type="scientific">Mytilus coruscus</name>
    <name type="common">Sea mussel</name>
    <dbReference type="NCBI Taxonomy" id="42192"/>
    <lineage>
        <taxon>Eukaryota</taxon>
        <taxon>Metazoa</taxon>
        <taxon>Spiralia</taxon>
        <taxon>Lophotrochozoa</taxon>
        <taxon>Mollusca</taxon>
        <taxon>Bivalvia</taxon>
        <taxon>Autobranchia</taxon>
        <taxon>Pteriomorphia</taxon>
        <taxon>Mytilida</taxon>
        <taxon>Mytiloidea</taxon>
        <taxon>Mytilidae</taxon>
        <taxon>Mytilinae</taxon>
        <taxon>Mytilus</taxon>
    </lineage>
</organism>
<dbReference type="OrthoDB" id="10067762at2759"/>
<keyword evidence="2" id="KW-1185">Reference proteome</keyword>
<protein>
    <submittedName>
        <fullName evidence="1">Uncharacterized protein</fullName>
    </submittedName>
</protein>
<dbReference type="AlphaFoldDB" id="A0A6J8BCM5"/>
<dbReference type="Proteomes" id="UP000507470">
    <property type="component" value="Unassembled WGS sequence"/>
</dbReference>
<dbReference type="PANTHER" id="PTHR47331">
    <property type="entry name" value="PHD-TYPE DOMAIN-CONTAINING PROTEIN"/>
    <property type="match status" value="1"/>
</dbReference>
<dbReference type="EMBL" id="CACVKT020003087">
    <property type="protein sequence ID" value="CAC5381678.1"/>
    <property type="molecule type" value="Genomic_DNA"/>
</dbReference>
<dbReference type="Pfam" id="PF05380">
    <property type="entry name" value="Peptidase_A17"/>
    <property type="match status" value="1"/>
</dbReference>
<proteinExistence type="predicted"/>
<gene>
    <name evidence="1" type="ORF">MCOR_17550</name>
</gene>
<reference evidence="1 2" key="1">
    <citation type="submission" date="2020-06" db="EMBL/GenBank/DDBJ databases">
        <authorList>
            <person name="Li R."/>
            <person name="Bekaert M."/>
        </authorList>
    </citation>
    <scope>NUCLEOTIDE SEQUENCE [LARGE SCALE GENOMIC DNA]</scope>
    <source>
        <strain evidence="2">wild</strain>
    </source>
</reference>
<dbReference type="InterPro" id="IPR008042">
    <property type="entry name" value="Retrotrans_Pao"/>
</dbReference>
<sequence length="283" mass="32499">MDDLKTKEFAEKVQPSQSDNEGCIKWEKWKQDLLAIESLKIKRCFKPADFGEVKFIELHHFSDASSNGYGQCSYIRLANSKQQVHCTLVIGKSRVVPLKPITIPRLERTAAVISVKISSILRHELEYSDKDVIEYFWTDSNVVLGYIANDSRRFHLFVANRVQQIRDNTVPSQRNYVSSAENPADITSRGATPITLSESKWFTGPDFLWNAEHIIRNELLDTSQPLLNDSEVRKVKVMSTNTCLPPSELELFEHFSDWNRAKHATALCLNLRNVRREPVYPSM</sequence>
<evidence type="ECO:0000313" key="1">
    <source>
        <dbReference type="EMBL" id="CAC5381678.1"/>
    </source>
</evidence>
<name>A0A6J8BCM5_MYTCO</name>